<evidence type="ECO:0000256" key="1">
    <source>
        <dbReference type="SAM" id="Coils"/>
    </source>
</evidence>
<evidence type="ECO:0000313" key="3">
    <source>
        <dbReference type="EMBL" id="CAG9857491.1"/>
    </source>
</evidence>
<organism evidence="3 4">
    <name type="scientific">Phyllotreta striolata</name>
    <name type="common">Striped flea beetle</name>
    <name type="synonym">Crioceris striolata</name>
    <dbReference type="NCBI Taxonomy" id="444603"/>
    <lineage>
        <taxon>Eukaryota</taxon>
        <taxon>Metazoa</taxon>
        <taxon>Ecdysozoa</taxon>
        <taxon>Arthropoda</taxon>
        <taxon>Hexapoda</taxon>
        <taxon>Insecta</taxon>
        <taxon>Pterygota</taxon>
        <taxon>Neoptera</taxon>
        <taxon>Endopterygota</taxon>
        <taxon>Coleoptera</taxon>
        <taxon>Polyphaga</taxon>
        <taxon>Cucujiformia</taxon>
        <taxon>Chrysomeloidea</taxon>
        <taxon>Chrysomelidae</taxon>
        <taxon>Galerucinae</taxon>
        <taxon>Alticini</taxon>
        <taxon>Phyllotreta</taxon>
    </lineage>
</organism>
<dbReference type="OrthoDB" id="2017408at2759"/>
<feature type="region of interest" description="Disordered" evidence="2">
    <location>
        <begin position="1"/>
        <end position="58"/>
    </location>
</feature>
<gene>
    <name evidence="3" type="ORF">PHYEVI_LOCUS3896</name>
</gene>
<evidence type="ECO:0000313" key="4">
    <source>
        <dbReference type="Proteomes" id="UP001153712"/>
    </source>
</evidence>
<feature type="compositionally biased region" description="Polar residues" evidence="2">
    <location>
        <begin position="1"/>
        <end position="29"/>
    </location>
</feature>
<dbReference type="AlphaFoldDB" id="A0A9N9TJI3"/>
<reference evidence="3" key="1">
    <citation type="submission" date="2022-01" db="EMBL/GenBank/DDBJ databases">
        <authorList>
            <person name="King R."/>
        </authorList>
    </citation>
    <scope>NUCLEOTIDE SEQUENCE</scope>
</reference>
<keyword evidence="1" id="KW-0175">Coiled coil</keyword>
<feature type="coiled-coil region" evidence="1">
    <location>
        <begin position="232"/>
        <end position="286"/>
    </location>
</feature>
<dbReference type="Proteomes" id="UP001153712">
    <property type="component" value="Chromosome 14"/>
</dbReference>
<name>A0A9N9TJI3_PHYSR</name>
<evidence type="ECO:0000256" key="2">
    <source>
        <dbReference type="SAM" id="MobiDB-lite"/>
    </source>
</evidence>
<feature type="compositionally biased region" description="Basic residues" evidence="2">
    <location>
        <begin position="42"/>
        <end position="51"/>
    </location>
</feature>
<feature type="coiled-coil region" evidence="1">
    <location>
        <begin position="67"/>
        <end position="94"/>
    </location>
</feature>
<sequence length="305" mass="35585">MKTTKLTSSPGTISDSPVRINSTQENPTNLDVVWDWDSPQANRKHPKKCQKRLATNSPKAPFKRHLSENTMQEYEKLQLELKSLREELEGGRLSPVEEAEYHDSDKLVQLPEDVFDELMDENIDEQLLAVGEELERDANESCKQPSPMNRFKKTDKCFSRAFDELLTGNLSEEFASQRVNNENVSGNCDSRVEFHRTQSYEMSTKDNYPKICTQDQIEQKRLEAIGKLMAKKQQTEKEKEISKCTLEEIERKRLEALAKIQAKKQREFIERKRQEAIKRLQLWRQKNAVTIKSSLTQKFDVFKKN</sequence>
<dbReference type="EMBL" id="OU900107">
    <property type="protein sequence ID" value="CAG9857491.1"/>
    <property type="molecule type" value="Genomic_DNA"/>
</dbReference>
<proteinExistence type="predicted"/>
<protein>
    <submittedName>
        <fullName evidence="3">Uncharacterized protein</fullName>
    </submittedName>
</protein>
<accession>A0A9N9TJI3</accession>
<keyword evidence="4" id="KW-1185">Reference proteome</keyword>